<keyword evidence="2" id="KW-1185">Reference proteome</keyword>
<reference evidence="1 2" key="1">
    <citation type="submission" date="2023-05" db="EMBL/GenBank/DDBJ databases">
        <title>B98-5 Cell Line De Novo Hybrid Assembly: An Optical Mapping Approach.</title>
        <authorList>
            <person name="Kananen K."/>
            <person name="Auerbach J.A."/>
            <person name="Kautto E."/>
            <person name="Blachly J.S."/>
        </authorList>
    </citation>
    <scope>NUCLEOTIDE SEQUENCE [LARGE SCALE GENOMIC DNA]</scope>
    <source>
        <strain evidence="1">B95-8</strain>
        <tissue evidence="1">Cell line</tissue>
    </source>
</reference>
<comment type="caution">
    <text evidence="1">The sequence shown here is derived from an EMBL/GenBank/DDBJ whole genome shotgun (WGS) entry which is preliminary data.</text>
</comment>
<organism evidence="1 2">
    <name type="scientific">Saguinus oedipus</name>
    <name type="common">Cotton-top tamarin</name>
    <name type="synonym">Oedipomidas oedipus</name>
    <dbReference type="NCBI Taxonomy" id="9490"/>
    <lineage>
        <taxon>Eukaryota</taxon>
        <taxon>Metazoa</taxon>
        <taxon>Chordata</taxon>
        <taxon>Craniata</taxon>
        <taxon>Vertebrata</taxon>
        <taxon>Euteleostomi</taxon>
        <taxon>Mammalia</taxon>
        <taxon>Eutheria</taxon>
        <taxon>Euarchontoglires</taxon>
        <taxon>Primates</taxon>
        <taxon>Haplorrhini</taxon>
        <taxon>Platyrrhini</taxon>
        <taxon>Cebidae</taxon>
        <taxon>Callitrichinae</taxon>
        <taxon>Saguinus</taxon>
    </lineage>
</organism>
<proteinExistence type="predicted"/>
<protein>
    <submittedName>
        <fullName evidence="1">Uncharacterized protein</fullName>
    </submittedName>
</protein>
<evidence type="ECO:0000313" key="1">
    <source>
        <dbReference type="EMBL" id="KAK2094143.1"/>
    </source>
</evidence>
<dbReference type="Proteomes" id="UP001266305">
    <property type="component" value="Unassembled WGS sequence"/>
</dbReference>
<accession>A0ABQ9UAQ0</accession>
<evidence type="ECO:0000313" key="2">
    <source>
        <dbReference type="Proteomes" id="UP001266305"/>
    </source>
</evidence>
<name>A0ABQ9UAQ0_SAGOE</name>
<dbReference type="EMBL" id="JASSZA010000014">
    <property type="protein sequence ID" value="KAK2094143.1"/>
    <property type="molecule type" value="Genomic_DNA"/>
</dbReference>
<gene>
    <name evidence="1" type="ORF">P7K49_027881</name>
</gene>
<sequence length="87" mass="9405">MGAGAVDAGIYGICGCNERSVVREPERIVPSDIGLYLEAAAVTVLPVPHTCVCFCRFECLSQCGKSPNQYSETLETIAMFNDSDRVE</sequence>